<evidence type="ECO:0000313" key="2">
    <source>
        <dbReference type="Proteomes" id="UP000886998"/>
    </source>
</evidence>
<evidence type="ECO:0000313" key="1">
    <source>
        <dbReference type="EMBL" id="GFY44413.1"/>
    </source>
</evidence>
<reference evidence="1" key="1">
    <citation type="submission" date="2020-08" db="EMBL/GenBank/DDBJ databases">
        <title>Multicomponent nature underlies the extraordinary mechanical properties of spider dragline silk.</title>
        <authorList>
            <person name="Kono N."/>
            <person name="Nakamura H."/>
            <person name="Mori M."/>
            <person name="Yoshida Y."/>
            <person name="Ohtoshi R."/>
            <person name="Malay A.D."/>
            <person name="Moran D.A.P."/>
            <person name="Tomita M."/>
            <person name="Numata K."/>
            <person name="Arakawa K."/>
        </authorList>
    </citation>
    <scope>NUCLEOTIDE SEQUENCE</scope>
</reference>
<gene>
    <name evidence="1" type="ORF">TNIN_164431</name>
</gene>
<comment type="caution">
    <text evidence="1">The sequence shown here is derived from an EMBL/GenBank/DDBJ whole genome shotgun (WGS) entry which is preliminary data.</text>
</comment>
<dbReference type="Proteomes" id="UP000886998">
    <property type="component" value="Unassembled WGS sequence"/>
</dbReference>
<sequence length="101" mass="11663">MGKTPVYKRHKRFREGCINIEVDVRIGHPSYTTHENVECVRELVYADRRITTDVIVSEFGISHGSTPNDLKMNNIVSMCTYFQNCFTRKKGNESGYVQVFV</sequence>
<dbReference type="AlphaFoldDB" id="A0A8X6WZX1"/>
<dbReference type="EMBL" id="BMAV01004224">
    <property type="protein sequence ID" value="GFY44413.1"/>
    <property type="molecule type" value="Genomic_DNA"/>
</dbReference>
<keyword evidence="2" id="KW-1185">Reference proteome</keyword>
<accession>A0A8X6WZX1</accession>
<proteinExistence type="predicted"/>
<protein>
    <submittedName>
        <fullName evidence="1">Uncharacterized protein</fullName>
    </submittedName>
</protein>
<organism evidence="1 2">
    <name type="scientific">Trichonephila inaurata madagascariensis</name>
    <dbReference type="NCBI Taxonomy" id="2747483"/>
    <lineage>
        <taxon>Eukaryota</taxon>
        <taxon>Metazoa</taxon>
        <taxon>Ecdysozoa</taxon>
        <taxon>Arthropoda</taxon>
        <taxon>Chelicerata</taxon>
        <taxon>Arachnida</taxon>
        <taxon>Araneae</taxon>
        <taxon>Araneomorphae</taxon>
        <taxon>Entelegynae</taxon>
        <taxon>Araneoidea</taxon>
        <taxon>Nephilidae</taxon>
        <taxon>Trichonephila</taxon>
        <taxon>Trichonephila inaurata</taxon>
    </lineage>
</organism>
<dbReference type="OrthoDB" id="6433839at2759"/>
<name>A0A8X6WZX1_9ARAC</name>